<keyword evidence="3" id="KW-1185">Reference proteome</keyword>
<sequence length="240" mass="28948">MFESLKKLLHFQNHTLAIPLLKEAVEQLELEKEVLHDHFFRFKSQWNNLNEKIKQLEIHLKKLHFEHDNFKDDELKTLQHQKYISSLQKELKAYTEMMQELKQEMLHSELQASQMAYQIEKIRTKILLLSPTLTTDSFDVEHFLIDIHHEAIEQTNHEDEMLTQKIDHLLSYVDDKEQQKEDVKSFFKKDKQSDNNNVISSNLKETFDRFFSEEKSTEEKKKEFFNKENKSKIDRFFKGS</sequence>
<evidence type="ECO:0000256" key="1">
    <source>
        <dbReference type="SAM" id="Coils"/>
    </source>
</evidence>
<dbReference type="Proteomes" id="UP000678679">
    <property type="component" value="Chromosome 1"/>
</dbReference>
<dbReference type="KEGG" id="fya:KMW28_16785"/>
<keyword evidence="1" id="KW-0175">Coiled coil</keyword>
<dbReference type="RefSeq" id="WP_169662807.1">
    <property type="nucleotide sequence ID" value="NZ_CP076132.1"/>
</dbReference>
<organism evidence="2 3">
    <name type="scientific">Flammeovirga yaeyamensis</name>
    <dbReference type="NCBI Taxonomy" id="367791"/>
    <lineage>
        <taxon>Bacteria</taxon>
        <taxon>Pseudomonadati</taxon>
        <taxon>Bacteroidota</taxon>
        <taxon>Cytophagia</taxon>
        <taxon>Cytophagales</taxon>
        <taxon>Flammeovirgaceae</taxon>
        <taxon>Flammeovirga</taxon>
    </lineage>
</organism>
<accession>A0AAX1N4J2</accession>
<gene>
    <name evidence="2" type="ORF">KMW28_16785</name>
</gene>
<feature type="coiled-coil region" evidence="1">
    <location>
        <begin position="84"/>
        <end position="111"/>
    </location>
</feature>
<evidence type="ECO:0000313" key="3">
    <source>
        <dbReference type="Proteomes" id="UP000678679"/>
    </source>
</evidence>
<dbReference type="AlphaFoldDB" id="A0AAX1N4J2"/>
<evidence type="ECO:0000313" key="2">
    <source>
        <dbReference type="EMBL" id="QWG01301.1"/>
    </source>
</evidence>
<proteinExistence type="predicted"/>
<name>A0AAX1N4J2_9BACT</name>
<dbReference type="EMBL" id="CP076132">
    <property type="protein sequence ID" value="QWG01301.1"/>
    <property type="molecule type" value="Genomic_DNA"/>
</dbReference>
<protein>
    <submittedName>
        <fullName evidence="2">Uncharacterized protein</fullName>
    </submittedName>
</protein>
<reference evidence="2 3" key="1">
    <citation type="submission" date="2021-05" db="EMBL/GenBank/DDBJ databases">
        <title>Comparative genomic studies on the polysaccharide-degrading batcterial strains of the Flammeovirga genus.</title>
        <authorList>
            <person name="Zewei F."/>
            <person name="Zheng Z."/>
            <person name="Yu L."/>
            <person name="Ruyue G."/>
            <person name="Yanhong M."/>
            <person name="Yuanyuan C."/>
            <person name="Jingyan G."/>
            <person name="Wenjun H."/>
        </authorList>
    </citation>
    <scope>NUCLEOTIDE SEQUENCE [LARGE SCALE GENOMIC DNA]</scope>
    <source>
        <strain evidence="2 3">NBRC:100898</strain>
    </source>
</reference>